<comment type="caution">
    <text evidence="2">The sequence shown here is derived from an EMBL/GenBank/DDBJ whole genome shotgun (WGS) entry which is preliminary data.</text>
</comment>
<sequence>GNQILSGLSLDEYKSTLKMIERAILATDLALHMK</sequence>
<organism evidence="2">
    <name type="scientific">Tetraodon nigroviridis</name>
    <name type="common">Spotted green pufferfish</name>
    <name type="synonym">Chelonodon nigroviridis</name>
    <dbReference type="NCBI Taxonomy" id="99883"/>
    <lineage>
        <taxon>Eukaryota</taxon>
        <taxon>Metazoa</taxon>
        <taxon>Chordata</taxon>
        <taxon>Craniata</taxon>
        <taxon>Vertebrata</taxon>
        <taxon>Euteleostomi</taxon>
        <taxon>Actinopterygii</taxon>
        <taxon>Neopterygii</taxon>
        <taxon>Teleostei</taxon>
        <taxon>Neoteleostei</taxon>
        <taxon>Acanthomorphata</taxon>
        <taxon>Eupercaria</taxon>
        <taxon>Tetraodontiformes</taxon>
        <taxon>Tetradontoidea</taxon>
        <taxon>Tetraodontidae</taxon>
        <taxon>Tetraodon</taxon>
    </lineage>
</organism>
<dbReference type="HOGENOM" id="CLU_006980_0_2_1"/>
<dbReference type="InterPro" id="IPR036971">
    <property type="entry name" value="PDEase_catalytic_dom_sf"/>
</dbReference>
<protein>
    <submittedName>
        <fullName evidence="2">(spotted green pufferfish) hypothetical protein</fullName>
    </submittedName>
</protein>
<proteinExistence type="predicted"/>
<accession>Q4SVG6</accession>
<evidence type="ECO:0000313" key="2">
    <source>
        <dbReference type="EMBL" id="CAF95366.1"/>
    </source>
</evidence>
<dbReference type="EMBL" id="CAAE01013758">
    <property type="protein sequence ID" value="CAF95366.1"/>
    <property type="molecule type" value="Genomic_DNA"/>
</dbReference>
<dbReference type="GO" id="GO:0004114">
    <property type="term" value="F:3',5'-cyclic-nucleotide phosphodiesterase activity"/>
    <property type="evidence" value="ECO:0007669"/>
    <property type="project" value="InterPro"/>
</dbReference>
<dbReference type="Pfam" id="PF00233">
    <property type="entry name" value="PDEase_I"/>
    <property type="match status" value="1"/>
</dbReference>
<name>Q4SVG6_TETNG</name>
<feature type="non-terminal residue" evidence="2">
    <location>
        <position position="1"/>
    </location>
</feature>
<dbReference type="GO" id="GO:0007165">
    <property type="term" value="P:signal transduction"/>
    <property type="evidence" value="ECO:0007669"/>
    <property type="project" value="InterPro"/>
</dbReference>
<dbReference type="KEGG" id="tng:GSTEN00011985G001"/>
<dbReference type="SUPFAM" id="SSF109604">
    <property type="entry name" value="HD-domain/PDEase-like"/>
    <property type="match status" value="1"/>
</dbReference>
<dbReference type="PROSITE" id="PS51845">
    <property type="entry name" value="PDEASE_I_2"/>
    <property type="match status" value="1"/>
</dbReference>
<dbReference type="Gene3D" id="1.10.1300.10">
    <property type="entry name" value="3'5'-cyclic nucleotide phosphodiesterase, catalytic domain"/>
    <property type="match status" value="1"/>
</dbReference>
<reference evidence="2" key="1">
    <citation type="journal article" date="2004" name="Nature">
        <title>Genome duplication in the teleost fish Tetraodon nigroviridis reveals the early vertebrate proto-karyotype.</title>
        <authorList>
            <person name="Jaillon O."/>
            <person name="Aury J.-M."/>
            <person name="Brunet F."/>
            <person name="Petit J.-L."/>
            <person name="Stange-Thomann N."/>
            <person name="Mauceli E."/>
            <person name="Bouneau L."/>
            <person name="Fischer C."/>
            <person name="Ozouf-Costaz C."/>
            <person name="Bernot A."/>
            <person name="Nicaud S."/>
            <person name="Jaffe D."/>
            <person name="Fisher S."/>
            <person name="Lutfalla G."/>
            <person name="Dossat C."/>
            <person name="Segurens B."/>
            <person name="Dasilva C."/>
            <person name="Salanoubat M."/>
            <person name="Levy M."/>
            <person name="Boudet N."/>
            <person name="Castellano S."/>
            <person name="Anthouard V."/>
            <person name="Jubin C."/>
            <person name="Castelli V."/>
            <person name="Katinka M."/>
            <person name="Vacherie B."/>
            <person name="Biemont C."/>
            <person name="Skalli Z."/>
            <person name="Cattolico L."/>
            <person name="Poulain J."/>
            <person name="De Berardinis V."/>
            <person name="Cruaud C."/>
            <person name="Duprat S."/>
            <person name="Brottier P."/>
            <person name="Coutanceau J.-P."/>
            <person name="Gouzy J."/>
            <person name="Parra G."/>
            <person name="Lardier G."/>
            <person name="Chapple C."/>
            <person name="McKernan K.J."/>
            <person name="McEwan P."/>
            <person name="Bosak S."/>
            <person name="Kellis M."/>
            <person name="Volff J.-N."/>
            <person name="Guigo R."/>
            <person name="Zody M.C."/>
            <person name="Mesirov J."/>
            <person name="Lindblad-Toh K."/>
            <person name="Birren B."/>
            <person name="Nusbaum C."/>
            <person name="Kahn D."/>
            <person name="Robinson-Rechavi M."/>
            <person name="Laudet V."/>
            <person name="Schachter V."/>
            <person name="Quetier F."/>
            <person name="Saurin W."/>
            <person name="Scarpelli C."/>
            <person name="Wincker P."/>
            <person name="Lander E.S."/>
            <person name="Weissenbach J."/>
            <person name="Roest Crollius H."/>
        </authorList>
    </citation>
    <scope>NUCLEOTIDE SEQUENCE [LARGE SCALE GENOMIC DNA]</scope>
</reference>
<gene>
    <name evidence="2" type="ORF">GSTENG00011985001</name>
</gene>
<evidence type="ECO:0000259" key="1">
    <source>
        <dbReference type="PROSITE" id="PS51845"/>
    </source>
</evidence>
<dbReference type="AlphaFoldDB" id="Q4SVG6"/>
<dbReference type="InterPro" id="IPR002073">
    <property type="entry name" value="PDEase_catalytic_dom"/>
</dbReference>
<feature type="domain" description="PDEase" evidence="1">
    <location>
        <begin position="1"/>
        <end position="34"/>
    </location>
</feature>
<dbReference type="OrthoDB" id="74705at2759"/>
<reference evidence="2" key="2">
    <citation type="submission" date="2004-02" db="EMBL/GenBank/DDBJ databases">
        <authorList>
            <consortium name="Genoscope"/>
            <consortium name="Whitehead Institute Centre for Genome Research"/>
        </authorList>
    </citation>
    <scope>NUCLEOTIDE SEQUENCE</scope>
</reference>